<dbReference type="KEGG" id="rsz:130505006"/>
<evidence type="ECO:0000313" key="1">
    <source>
        <dbReference type="Proteomes" id="UP000504610"/>
    </source>
</evidence>
<dbReference type="RefSeq" id="XP_018453007.1">
    <property type="nucleotide sequence ID" value="XM_018597505.2"/>
</dbReference>
<keyword evidence="1" id="KW-1185">Reference proteome</keyword>
<evidence type="ECO:0000313" key="3">
    <source>
        <dbReference type="RefSeq" id="XP_056855589.1"/>
    </source>
</evidence>
<dbReference type="PANTHER" id="PTHR48213">
    <property type="entry name" value="VID27-LIKE PROTEIN"/>
    <property type="match status" value="1"/>
</dbReference>
<proteinExistence type="predicted"/>
<sequence>MANRSRVITMSPLVLNHEDDLDLDLWEVVNPSDGEYSDDSFSVDSLSDDDVISLDDAASFVISSPPQILPVTDGVELPADLDLDGAGDNDDDADGDVVRDQVVADKDLRWAQRRILLLRRGSTCSFGITLGDYANHGGCYDDGGDDDRDGEYDDSYDLDEELVPRSVCKKLGRQRMRKLGKRAIAKVLTSKTKTMSSPYSHLKPGCIRGKNGLGLKFKC</sequence>
<dbReference type="GeneID" id="108824135"/>
<organism evidence="1 2">
    <name type="scientific">Raphanus sativus</name>
    <name type="common">Radish</name>
    <name type="synonym">Raphanus raphanistrum var. sativus</name>
    <dbReference type="NCBI Taxonomy" id="3726"/>
    <lineage>
        <taxon>Eukaryota</taxon>
        <taxon>Viridiplantae</taxon>
        <taxon>Streptophyta</taxon>
        <taxon>Embryophyta</taxon>
        <taxon>Tracheophyta</taxon>
        <taxon>Spermatophyta</taxon>
        <taxon>Magnoliopsida</taxon>
        <taxon>eudicotyledons</taxon>
        <taxon>Gunneridae</taxon>
        <taxon>Pentapetalae</taxon>
        <taxon>rosids</taxon>
        <taxon>malvids</taxon>
        <taxon>Brassicales</taxon>
        <taxon>Brassicaceae</taxon>
        <taxon>Brassiceae</taxon>
        <taxon>Raphanus</taxon>
    </lineage>
</organism>
<evidence type="ECO:0000313" key="2">
    <source>
        <dbReference type="RefSeq" id="XP_018453007.1"/>
    </source>
</evidence>
<name>A0A6J0KYN2_RAPSA</name>
<reference evidence="1" key="1">
    <citation type="journal article" date="2019" name="Database">
        <title>The radish genome database (RadishGD): an integrated information resource for radish genomics.</title>
        <authorList>
            <person name="Yu H.J."/>
            <person name="Baek S."/>
            <person name="Lee Y.J."/>
            <person name="Cho A."/>
            <person name="Mun J.H."/>
        </authorList>
    </citation>
    <scope>NUCLEOTIDE SEQUENCE [LARGE SCALE GENOMIC DNA]</scope>
    <source>
        <strain evidence="1">cv. WK10039</strain>
    </source>
</reference>
<dbReference type="RefSeq" id="XP_056855589.1">
    <property type="nucleotide sequence ID" value="XM_056999609.1"/>
</dbReference>
<dbReference type="Proteomes" id="UP000504610">
    <property type="component" value="Chromosome 2"/>
</dbReference>
<dbReference type="AlphaFoldDB" id="A0A6J0KYN2"/>
<dbReference type="KEGG" id="rsz:108824135"/>
<dbReference type="PANTHER" id="PTHR48213:SF1">
    <property type="entry name" value="PROSTATIC SPERMINE-BINDING-LIKE PROTEIN"/>
    <property type="match status" value="1"/>
</dbReference>
<dbReference type="OrthoDB" id="1719291at2759"/>
<gene>
    <name evidence="2" type="primary">LOC108824135</name>
    <name evidence="3" type="synonym">LOC130505006</name>
</gene>
<accession>A0A6J0KYN2</accession>
<reference evidence="2 3" key="2">
    <citation type="submission" date="2025-04" db="UniProtKB">
        <authorList>
            <consortium name="RefSeq"/>
        </authorList>
    </citation>
    <scope>IDENTIFICATION</scope>
    <source>
        <tissue evidence="2 3">Leaf</tissue>
    </source>
</reference>
<protein>
    <submittedName>
        <fullName evidence="2">Uncharacterized protein LOC108824135</fullName>
    </submittedName>
    <submittedName>
        <fullName evidence="3">Uncharacterized protein LOC130505006</fullName>
    </submittedName>
</protein>